<evidence type="ECO:0000313" key="2">
    <source>
        <dbReference type="Proteomes" id="UP000789920"/>
    </source>
</evidence>
<dbReference type="EMBL" id="CAJVQC010015237">
    <property type="protein sequence ID" value="CAG8664921.1"/>
    <property type="molecule type" value="Genomic_DNA"/>
</dbReference>
<protein>
    <submittedName>
        <fullName evidence="1">6272_t:CDS:1</fullName>
    </submittedName>
</protein>
<name>A0ACA9NSP3_9GLOM</name>
<sequence length="104" mass="11773">MRERLKTVSGALVLCLNIGVDPPDIVKPSPCAKLECWVDPFSVPPTKALDAIGKNLQAQYEQLSIRTRYKQYLDPSVDEMKKFCTNLRKSAKEERVLLHYNGHG</sequence>
<reference evidence="1" key="1">
    <citation type="submission" date="2021-06" db="EMBL/GenBank/DDBJ databases">
        <authorList>
            <person name="Kallberg Y."/>
            <person name="Tangrot J."/>
            <person name="Rosling A."/>
        </authorList>
    </citation>
    <scope>NUCLEOTIDE SEQUENCE</scope>
    <source>
        <strain evidence="1">MA461A</strain>
    </source>
</reference>
<keyword evidence="2" id="KW-1185">Reference proteome</keyword>
<organism evidence="1 2">
    <name type="scientific">Racocetra persica</name>
    <dbReference type="NCBI Taxonomy" id="160502"/>
    <lineage>
        <taxon>Eukaryota</taxon>
        <taxon>Fungi</taxon>
        <taxon>Fungi incertae sedis</taxon>
        <taxon>Mucoromycota</taxon>
        <taxon>Glomeromycotina</taxon>
        <taxon>Glomeromycetes</taxon>
        <taxon>Diversisporales</taxon>
        <taxon>Gigasporaceae</taxon>
        <taxon>Racocetra</taxon>
    </lineage>
</organism>
<accession>A0ACA9NSP3</accession>
<comment type="caution">
    <text evidence="1">The sequence shown here is derived from an EMBL/GenBank/DDBJ whole genome shotgun (WGS) entry which is preliminary data.</text>
</comment>
<gene>
    <name evidence="1" type="ORF">RPERSI_LOCUS8426</name>
</gene>
<dbReference type="Proteomes" id="UP000789920">
    <property type="component" value="Unassembled WGS sequence"/>
</dbReference>
<evidence type="ECO:0000313" key="1">
    <source>
        <dbReference type="EMBL" id="CAG8664921.1"/>
    </source>
</evidence>
<proteinExistence type="predicted"/>
<feature type="non-terminal residue" evidence="1">
    <location>
        <position position="104"/>
    </location>
</feature>